<reference evidence="2" key="1">
    <citation type="submission" date="2014-05" db="EMBL/GenBank/DDBJ databases">
        <title>ATOL: Assembling a taxonomically balanced genome-scale reconstruction of the evolutionary history of the Enterobacteriaceae.</title>
        <authorList>
            <person name="Plunkett G. III"/>
            <person name="Neeno-Eckwall E.C."/>
            <person name="Glasner J.D."/>
            <person name="Perna N.T."/>
        </authorList>
    </citation>
    <scope>NUCLEOTIDE SEQUENCE [LARGE SCALE GENOMIC DNA]</scope>
    <source>
        <strain evidence="2">ATCC 49490</strain>
    </source>
</reference>
<dbReference type="eggNOG" id="ENOG5030T7Z">
    <property type="taxonomic scope" value="Bacteria"/>
</dbReference>
<dbReference type="AlphaFoldDB" id="A0A085AF51"/>
<comment type="caution">
    <text evidence="1">The sequence shown here is derived from an EMBL/GenBank/DDBJ whole genome shotgun (WGS) entry which is preliminary data.</text>
</comment>
<protein>
    <submittedName>
        <fullName evidence="1">Uncharacterized protein</fullName>
    </submittedName>
</protein>
<evidence type="ECO:0000313" key="1">
    <source>
        <dbReference type="EMBL" id="KFC08846.1"/>
    </source>
</evidence>
<gene>
    <name evidence="1" type="ORF">GTGU_01244</name>
</gene>
<accession>A0A085AF51</accession>
<evidence type="ECO:0000313" key="2">
    <source>
        <dbReference type="Proteomes" id="UP000028630"/>
    </source>
</evidence>
<organism evidence="1 2">
    <name type="scientific">Trabulsiella guamensis ATCC 49490</name>
    <dbReference type="NCBI Taxonomy" id="1005994"/>
    <lineage>
        <taxon>Bacteria</taxon>
        <taxon>Pseudomonadati</taxon>
        <taxon>Pseudomonadota</taxon>
        <taxon>Gammaproteobacteria</taxon>
        <taxon>Enterobacterales</taxon>
        <taxon>Enterobacteriaceae</taxon>
        <taxon>Trabulsiella</taxon>
    </lineage>
</organism>
<dbReference type="Proteomes" id="UP000028630">
    <property type="component" value="Unassembled WGS sequence"/>
</dbReference>
<dbReference type="EMBL" id="JMTB01000045">
    <property type="protein sequence ID" value="KFC08846.1"/>
    <property type="molecule type" value="Genomic_DNA"/>
</dbReference>
<sequence>MEASGTAETDNMKFRIVYDGPALDNHEMDVRDLAPALLALSDVFEEAGKTLYGTKAVVSVKINASFKAGSFGIDLLASSPSWLKSAVEFFSGDTASATLNLIAFLGLCKVAGGKTTKGLIDLIKWIGSRKVKKIQNLPDSNVQIFIDDESEVFEKEVIELYKNYKLREALQEVIAKPLEKEGIDSFAATGDDGETFISVTKSQANFFYVERLDDSILSESTVEKALQIISISFHEGNKWRFSDGSSTSFLAEITDQKFLNEIDLMNLNFSKGDMLLVDLKVTQYMSGESIKTLYEVVHVKKQINPQRQIDFPFE</sequence>
<dbReference type="RefSeq" id="WP_038154957.1">
    <property type="nucleotide sequence ID" value="NZ_JMTB01000045.1"/>
</dbReference>
<dbReference type="OrthoDB" id="6400380at2"/>
<proteinExistence type="predicted"/>
<name>A0A085AF51_9ENTR</name>
<keyword evidence="2" id="KW-1185">Reference proteome</keyword>